<comment type="caution">
    <text evidence="1">The sequence shown here is derived from an EMBL/GenBank/DDBJ whole genome shotgun (WGS) entry which is preliminary data.</text>
</comment>
<gene>
    <name evidence="1" type="ORF">FCALED_LOCUS2510</name>
</gene>
<sequence>MFKYFKTYVNKGFSYIVEIVDTILPPDSDGKYNLAEQNLLNQLKHLPQDFYSLLQSLSLIKPS</sequence>
<evidence type="ECO:0000313" key="1">
    <source>
        <dbReference type="EMBL" id="CAG8476873.1"/>
    </source>
</evidence>
<protein>
    <submittedName>
        <fullName evidence="1">4545_t:CDS:1</fullName>
    </submittedName>
</protein>
<accession>A0A9N8W4F7</accession>
<reference evidence="1" key="1">
    <citation type="submission" date="2021-06" db="EMBL/GenBank/DDBJ databases">
        <authorList>
            <person name="Kallberg Y."/>
            <person name="Tangrot J."/>
            <person name="Rosling A."/>
        </authorList>
    </citation>
    <scope>NUCLEOTIDE SEQUENCE</scope>
    <source>
        <strain evidence="1">UK204</strain>
    </source>
</reference>
<name>A0A9N8W4F7_9GLOM</name>
<keyword evidence="2" id="KW-1185">Reference proteome</keyword>
<dbReference type="AlphaFoldDB" id="A0A9N8W4F7"/>
<proteinExistence type="predicted"/>
<dbReference type="Proteomes" id="UP000789570">
    <property type="component" value="Unassembled WGS sequence"/>
</dbReference>
<evidence type="ECO:0000313" key="2">
    <source>
        <dbReference type="Proteomes" id="UP000789570"/>
    </source>
</evidence>
<dbReference type="EMBL" id="CAJVPQ010000384">
    <property type="protein sequence ID" value="CAG8476873.1"/>
    <property type="molecule type" value="Genomic_DNA"/>
</dbReference>
<organism evidence="1 2">
    <name type="scientific">Funneliformis caledonium</name>
    <dbReference type="NCBI Taxonomy" id="1117310"/>
    <lineage>
        <taxon>Eukaryota</taxon>
        <taxon>Fungi</taxon>
        <taxon>Fungi incertae sedis</taxon>
        <taxon>Mucoromycota</taxon>
        <taxon>Glomeromycotina</taxon>
        <taxon>Glomeromycetes</taxon>
        <taxon>Glomerales</taxon>
        <taxon>Glomeraceae</taxon>
        <taxon>Funneliformis</taxon>
    </lineage>
</organism>